<dbReference type="AlphaFoldDB" id="A0A4R6BTU4"/>
<dbReference type="RefSeq" id="WP_133443913.1">
    <property type="nucleotide sequence ID" value="NZ_SCWB01000010.1"/>
</dbReference>
<keyword evidence="1" id="KW-0472">Membrane</keyword>
<gene>
    <name evidence="2" type="ORF">ERX29_06610</name>
</gene>
<keyword evidence="1" id="KW-1133">Transmembrane helix</keyword>
<feature type="transmembrane region" description="Helical" evidence="1">
    <location>
        <begin position="6"/>
        <end position="26"/>
    </location>
</feature>
<name>A0A4R6BTU4_9STAP</name>
<keyword evidence="1" id="KW-0812">Transmembrane</keyword>
<dbReference type="OrthoDB" id="1651016at2"/>
<organism evidence="2 3">
    <name type="scientific">Macrococcus lamae</name>
    <dbReference type="NCBI Taxonomy" id="198484"/>
    <lineage>
        <taxon>Bacteria</taxon>
        <taxon>Bacillati</taxon>
        <taxon>Bacillota</taxon>
        <taxon>Bacilli</taxon>
        <taxon>Bacillales</taxon>
        <taxon>Staphylococcaceae</taxon>
        <taxon>Macrococcus</taxon>
    </lineage>
</organism>
<evidence type="ECO:0000313" key="2">
    <source>
        <dbReference type="EMBL" id="TDM10515.1"/>
    </source>
</evidence>
<dbReference type="Proteomes" id="UP000294802">
    <property type="component" value="Unassembled WGS sequence"/>
</dbReference>
<dbReference type="NCBIfam" id="TIGR02327">
    <property type="entry name" value="int_mem_ywzB"/>
    <property type="match status" value="1"/>
</dbReference>
<evidence type="ECO:0000256" key="1">
    <source>
        <dbReference type="SAM" id="Phobius"/>
    </source>
</evidence>
<comment type="caution">
    <text evidence="2">The sequence shown here is derived from an EMBL/GenBank/DDBJ whole genome shotgun (WGS) entry which is preliminary data.</text>
</comment>
<proteinExistence type="predicted"/>
<dbReference type="InterPro" id="IPR009526">
    <property type="entry name" value="DUF1146"/>
</dbReference>
<keyword evidence="3" id="KW-1185">Reference proteome</keyword>
<dbReference type="EMBL" id="SCWB01000010">
    <property type="protein sequence ID" value="TDM10515.1"/>
    <property type="molecule type" value="Genomic_DNA"/>
</dbReference>
<feature type="transmembrane region" description="Helical" evidence="1">
    <location>
        <begin position="46"/>
        <end position="68"/>
    </location>
</feature>
<sequence length="75" mass="8732">MQDVGIYALIHIIVHVICVCISFWALKSLRTDQWFKGNHTQQIQVLLIFMSLALGSLVSNFIMDIIYFSQQLTWM</sequence>
<reference evidence="2 3" key="1">
    <citation type="submission" date="2019-01" db="EMBL/GenBank/DDBJ databases">
        <title>Draft genome sequences of the type strains of six Macrococcus species.</title>
        <authorList>
            <person name="Mazhar S."/>
            <person name="Altermann E."/>
            <person name="Hill C."/>
            <person name="Mcauliffe O."/>
        </authorList>
    </citation>
    <scope>NUCLEOTIDE SEQUENCE [LARGE SCALE GENOMIC DNA]</scope>
    <source>
        <strain evidence="2 3">CCM4815</strain>
    </source>
</reference>
<dbReference type="Pfam" id="PF06612">
    <property type="entry name" value="DUF1146"/>
    <property type="match status" value="1"/>
</dbReference>
<evidence type="ECO:0000313" key="3">
    <source>
        <dbReference type="Proteomes" id="UP000294802"/>
    </source>
</evidence>
<protein>
    <submittedName>
        <fullName evidence="2">DUF1146 domain-containing protein</fullName>
    </submittedName>
</protein>
<accession>A0A4R6BTU4</accession>